<keyword evidence="3 6" id="KW-0378">Hydrolase</keyword>
<keyword evidence="4 6" id="KW-0720">Serine protease</keyword>
<evidence type="ECO:0000256" key="4">
    <source>
        <dbReference type="ARBA" id="ARBA00022825"/>
    </source>
</evidence>
<evidence type="ECO:0000256" key="3">
    <source>
        <dbReference type="ARBA" id="ARBA00022801"/>
    </source>
</evidence>
<feature type="active site" description="Charge relay system" evidence="5 6">
    <location>
        <position position="215"/>
    </location>
</feature>
<sequence length="714" mass="74707">MRLAVRVPLLSTLLTSLLLSACGSESPEPSLPETGEALTQAPATPEPLKRADARRRFAPGQAIVKMKDTAKARPQAAAVPSVRGYQTALIKPLPGGASLVSLAREQPLAQSSVAEEEASTLAAIEALRQDPDVEYAHENLYFELFATPTDPLYSQQWNYPSINLPQAWDTVTGNVTIAVLDTGRLDHPDLLGRWTAGYDFGDGDSNPYDDGTWHHGLHVAGILGARTNNGVGVAGICWGCQLMPLKISSSSGYISMTGVNAAIRYAADNGARVINMSFGLGYNPGSPTETHPCSKYPDMQSAVDYATGKGVVLVAAAGNHGAANYLTEHVTPASCRGVIAVSASTQSGGMASWSNKGSRVDVIAPGGFASGGLYGQGIGCPYDPDLDPYVSGTDQVLSTWATGKPVSALTSGDYCYRYLAGTSMSAPHVAGIAALILSQKPSLTPGLVAARIKQTATPVSGCAGHCGTGRVNAAAAIYTNLPSLPTKGIWWNPARSGNSLDIQHVASDRLYVTWFTYTAVGTPIWYISHLNAEPGEWRGDLLRTSWNGASATTSVVGTARLILSGGQWRYYWTMGGLSGNEPIQPFVFASGAPAMNLTGTWFDPSQPGWGVTFASQGTLHVANVTVYQGSSPVWLQGVVNSSGTSLSFPMSYITGNNLCPGCSGTPSVNSTPAGTFTINGAAGIPSAMPSSLNMSFPGGAWSRPSFPLHRLTGP</sequence>
<dbReference type="PANTHER" id="PTHR43806:SF11">
    <property type="entry name" value="CEREVISIN-RELATED"/>
    <property type="match status" value="1"/>
</dbReference>
<protein>
    <submittedName>
        <fullName evidence="10">S8 family serine peptidase</fullName>
    </submittedName>
</protein>
<dbReference type="InterPro" id="IPR000209">
    <property type="entry name" value="Peptidase_S8/S53_dom"/>
</dbReference>
<evidence type="ECO:0000256" key="1">
    <source>
        <dbReference type="ARBA" id="ARBA00011073"/>
    </source>
</evidence>
<reference evidence="10 11" key="1">
    <citation type="submission" date="2020-05" db="EMBL/GenBank/DDBJ databases">
        <authorList>
            <person name="Whitworth D."/>
        </authorList>
    </citation>
    <scope>NUCLEOTIDE SEQUENCE [LARGE SCALE GENOMIC DNA]</scope>
    <source>
        <strain evidence="10 11">AM005</strain>
    </source>
</reference>
<dbReference type="GO" id="GO:0006508">
    <property type="term" value="P:proteolysis"/>
    <property type="evidence" value="ECO:0007669"/>
    <property type="project" value="UniProtKB-KW"/>
</dbReference>
<dbReference type="InterPro" id="IPR015500">
    <property type="entry name" value="Peptidase_S8_subtilisin-rel"/>
</dbReference>
<keyword evidence="8" id="KW-0732">Signal</keyword>
<evidence type="ECO:0000256" key="6">
    <source>
        <dbReference type="PROSITE-ProRule" id="PRU01240"/>
    </source>
</evidence>
<evidence type="ECO:0000256" key="7">
    <source>
        <dbReference type="SAM" id="MobiDB-lite"/>
    </source>
</evidence>
<feature type="signal peptide" evidence="8">
    <location>
        <begin position="1"/>
        <end position="21"/>
    </location>
</feature>
<evidence type="ECO:0000256" key="2">
    <source>
        <dbReference type="ARBA" id="ARBA00022670"/>
    </source>
</evidence>
<feature type="active site" description="Charge relay system" evidence="5 6">
    <location>
        <position position="181"/>
    </location>
</feature>
<dbReference type="SUPFAM" id="SSF52743">
    <property type="entry name" value="Subtilisin-like"/>
    <property type="match status" value="1"/>
</dbReference>
<feature type="chain" id="PRO_5031486660" evidence="8">
    <location>
        <begin position="22"/>
        <end position="714"/>
    </location>
</feature>
<dbReference type="InterPro" id="IPR036852">
    <property type="entry name" value="Peptidase_S8/S53_dom_sf"/>
</dbReference>
<feature type="active site" description="Charge relay system" evidence="5 6">
    <location>
        <position position="423"/>
    </location>
</feature>
<dbReference type="Proteomes" id="UP000533080">
    <property type="component" value="Unassembled WGS sequence"/>
</dbReference>
<dbReference type="PROSITE" id="PS51892">
    <property type="entry name" value="SUBTILASE"/>
    <property type="match status" value="1"/>
</dbReference>
<organism evidence="10 11">
    <name type="scientific">Myxococcus xanthus</name>
    <dbReference type="NCBI Taxonomy" id="34"/>
    <lineage>
        <taxon>Bacteria</taxon>
        <taxon>Pseudomonadati</taxon>
        <taxon>Myxococcota</taxon>
        <taxon>Myxococcia</taxon>
        <taxon>Myxococcales</taxon>
        <taxon>Cystobacterineae</taxon>
        <taxon>Myxococcaceae</taxon>
        <taxon>Myxococcus</taxon>
    </lineage>
</organism>
<dbReference type="EMBL" id="JABFNT010000027">
    <property type="protein sequence ID" value="NOJ78779.1"/>
    <property type="molecule type" value="Genomic_DNA"/>
</dbReference>
<feature type="domain" description="Peptidase S8/S53" evidence="9">
    <location>
        <begin position="174"/>
        <end position="469"/>
    </location>
</feature>
<evidence type="ECO:0000259" key="9">
    <source>
        <dbReference type="Pfam" id="PF00082"/>
    </source>
</evidence>
<dbReference type="AlphaFoldDB" id="A0A7Y4MQQ5"/>
<dbReference type="InterPro" id="IPR050131">
    <property type="entry name" value="Peptidase_S8_subtilisin-like"/>
</dbReference>
<keyword evidence="2 6" id="KW-0645">Protease</keyword>
<gene>
    <name evidence="10" type="ORF">HNV28_10565</name>
</gene>
<evidence type="ECO:0000256" key="8">
    <source>
        <dbReference type="SAM" id="SignalP"/>
    </source>
</evidence>
<dbReference type="PANTHER" id="PTHR43806">
    <property type="entry name" value="PEPTIDASE S8"/>
    <property type="match status" value="1"/>
</dbReference>
<comment type="caution">
    <text evidence="10">The sequence shown here is derived from an EMBL/GenBank/DDBJ whole genome shotgun (WGS) entry which is preliminary data.</text>
</comment>
<accession>A0A7Y4MQQ5</accession>
<comment type="similarity">
    <text evidence="1 6">Belongs to the peptidase S8 family.</text>
</comment>
<name>A0A7Y4MQQ5_MYXXA</name>
<evidence type="ECO:0000313" key="11">
    <source>
        <dbReference type="Proteomes" id="UP000533080"/>
    </source>
</evidence>
<evidence type="ECO:0000256" key="5">
    <source>
        <dbReference type="PIRSR" id="PIRSR615500-1"/>
    </source>
</evidence>
<proteinExistence type="inferred from homology"/>
<evidence type="ECO:0000313" key="10">
    <source>
        <dbReference type="EMBL" id="NOJ78779.1"/>
    </source>
</evidence>
<dbReference type="GO" id="GO:0004252">
    <property type="term" value="F:serine-type endopeptidase activity"/>
    <property type="evidence" value="ECO:0007669"/>
    <property type="project" value="UniProtKB-UniRule"/>
</dbReference>
<dbReference type="Pfam" id="PF00082">
    <property type="entry name" value="Peptidase_S8"/>
    <property type="match status" value="1"/>
</dbReference>
<dbReference type="InterPro" id="IPR023828">
    <property type="entry name" value="Peptidase_S8_Ser-AS"/>
</dbReference>
<dbReference type="PROSITE" id="PS51257">
    <property type="entry name" value="PROKAR_LIPOPROTEIN"/>
    <property type="match status" value="1"/>
</dbReference>
<dbReference type="RefSeq" id="WP_171441141.1">
    <property type="nucleotide sequence ID" value="NZ_JABFNS010000182.1"/>
</dbReference>
<dbReference type="PROSITE" id="PS00138">
    <property type="entry name" value="SUBTILASE_SER"/>
    <property type="match status" value="1"/>
</dbReference>
<dbReference type="Gene3D" id="3.40.50.200">
    <property type="entry name" value="Peptidase S8/S53 domain"/>
    <property type="match status" value="1"/>
</dbReference>
<feature type="region of interest" description="Disordered" evidence="7">
    <location>
        <begin position="24"/>
        <end position="51"/>
    </location>
</feature>
<dbReference type="PRINTS" id="PR00723">
    <property type="entry name" value="SUBTILISIN"/>
</dbReference>